<proteinExistence type="predicted"/>
<protein>
    <submittedName>
        <fullName evidence="1">Uncharacterized protein</fullName>
    </submittedName>
</protein>
<reference evidence="2" key="1">
    <citation type="submission" date="2016-04" db="EMBL/GenBank/DDBJ databases">
        <authorList>
            <person name="Antunes L.P."/>
            <person name="Martins L.F."/>
            <person name="Pereira R.V."/>
            <person name="Thomas A.M."/>
            <person name="Barbosa D."/>
            <person name="Nascimento L."/>
            <person name="Silva G.M."/>
            <person name="Condomitti G.W."/>
            <person name="Digiampietri L.A."/>
            <person name="Lombardi K.C."/>
            <person name="Ramos P.L."/>
            <person name="Quaggio R.B."/>
            <person name="Oliveira J.C."/>
            <person name="Pascon R.C."/>
            <person name="Cruz J.B."/>
            <person name="Silva A.M."/>
            <person name="Setubal J.C."/>
        </authorList>
    </citation>
    <scope>NUCLEOTIDE SEQUENCE [LARGE SCALE GENOMIC DNA]</scope>
</reference>
<dbReference type="AlphaFoldDB" id="A0A1Y2T300"/>
<dbReference type="EMBL" id="LWLV01002923">
    <property type="protein sequence ID" value="OTA40094.1"/>
    <property type="molecule type" value="Genomic_DNA"/>
</dbReference>
<evidence type="ECO:0000313" key="1">
    <source>
        <dbReference type="EMBL" id="OTA40094.1"/>
    </source>
</evidence>
<sequence>MERMINVETLRFAIAEGCLPEGMWSVPVYARNPREAAEIKRLAESEYLYCVPRGSLAYYVGTDPALIDPLYWYTIQTAQHTV</sequence>
<accession>A0A1Y2T300</accession>
<organism evidence="1 2">
    <name type="scientific">Symbiobacterium thermophilum</name>
    <dbReference type="NCBI Taxonomy" id="2734"/>
    <lineage>
        <taxon>Bacteria</taxon>
        <taxon>Bacillati</taxon>
        <taxon>Bacillota</taxon>
        <taxon>Clostridia</taxon>
        <taxon>Eubacteriales</taxon>
        <taxon>Symbiobacteriaceae</taxon>
        <taxon>Symbiobacterium</taxon>
    </lineage>
</organism>
<gene>
    <name evidence="1" type="ORF">A6D92_24485</name>
</gene>
<dbReference type="Proteomes" id="UP000194267">
    <property type="component" value="Unassembled WGS sequence"/>
</dbReference>
<evidence type="ECO:0000313" key="2">
    <source>
        <dbReference type="Proteomes" id="UP000194267"/>
    </source>
</evidence>
<comment type="caution">
    <text evidence="1">The sequence shown here is derived from an EMBL/GenBank/DDBJ whole genome shotgun (WGS) entry which is preliminary data.</text>
</comment>
<name>A0A1Y2T300_SYMTR</name>